<keyword evidence="6" id="KW-0676">Redox-active center</keyword>
<evidence type="ECO:0000259" key="7">
    <source>
        <dbReference type="Pfam" id="PF02852"/>
    </source>
</evidence>
<keyword evidence="10" id="KW-1185">Reference proteome</keyword>
<evidence type="ECO:0000256" key="3">
    <source>
        <dbReference type="ARBA" id="ARBA00022630"/>
    </source>
</evidence>
<keyword evidence="3" id="KW-0285">Flavoprotein</keyword>
<evidence type="ECO:0000256" key="6">
    <source>
        <dbReference type="ARBA" id="ARBA00023284"/>
    </source>
</evidence>
<keyword evidence="5" id="KW-0560">Oxidoreductase</keyword>
<dbReference type="InterPro" id="IPR004099">
    <property type="entry name" value="Pyr_nucl-diS_OxRdtase_dimer"/>
</dbReference>
<feature type="domain" description="Pyridine nucleotide-disulphide oxidoreductase dimerisation" evidence="7">
    <location>
        <begin position="332"/>
        <end position="429"/>
    </location>
</feature>
<dbReference type="InterPro" id="IPR023753">
    <property type="entry name" value="FAD/NAD-binding_dom"/>
</dbReference>
<protein>
    <submittedName>
        <fullName evidence="9">FAD-dependent oxidoreductase</fullName>
    </submittedName>
</protein>
<dbReference type="PRINTS" id="PR00368">
    <property type="entry name" value="FADPNR"/>
</dbReference>
<dbReference type="InterPro" id="IPR036188">
    <property type="entry name" value="FAD/NAD-bd_sf"/>
</dbReference>
<dbReference type="PANTHER" id="PTHR43429:SF1">
    <property type="entry name" value="NAD(P)H SULFUR OXIDOREDUCTASE (COA-DEPENDENT)"/>
    <property type="match status" value="1"/>
</dbReference>
<dbReference type="PANTHER" id="PTHR43429">
    <property type="entry name" value="PYRIDINE NUCLEOTIDE-DISULFIDE OXIDOREDUCTASE DOMAIN-CONTAINING"/>
    <property type="match status" value="1"/>
</dbReference>
<comment type="cofactor">
    <cofactor evidence="1">
        <name>FAD</name>
        <dbReference type="ChEBI" id="CHEBI:57692"/>
    </cofactor>
</comment>
<evidence type="ECO:0000256" key="1">
    <source>
        <dbReference type="ARBA" id="ARBA00001974"/>
    </source>
</evidence>
<dbReference type="Proteomes" id="UP001484199">
    <property type="component" value="Chromosome"/>
</dbReference>
<sequence>MKVIVIGCNHSGTAAVRTMLKKNKDLEVNIYEKNDNVSFLSCGIALYIGGVVKDRKGLFYSSAEELTHLGANVKLKHEILHLDLEKKQILVKDLTNGYEFFDNFDKLVLSTGSWPIIPNIPGIHSKNVLLSKHLEHANKIIEYAKNVNKITVVGAGYIGVELAEAFSKQKKEVTLIDIENRIMPKYLDPEFTSIAEESLQQHNVKLALNQKVIEFETKDGLVTDVKTDKGSYETEMVIACISFRPYTDLVKGILTLDANNALKVNEYLQTSHPDVYGCGDCINIVYNPLDKKSMYIPLATNAVRTGTIVGLNIYENIYKYSGTQGTSCIQIHDLSISSTGLNEHSAKLLGINYDTITIKDANRPEFMPEYDKVLLKILFNKDTGVLLGGQILSTTDLTEKMNTLSVCIEQKTTIDVLAFKDFSFHPYFSKPWSLLNLAGIKYLETTKLV</sequence>
<evidence type="ECO:0000259" key="8">
    <source>
        <dbReference type="Pfam" id="PF07992"/>
    </source>
</evidence>
<accession>A0ABZ2U8K2</accession>
<reference evidence="9" key="1">
    <citation type="submission" date="2024-03" db="EMBL/GenBank/DDBJ databases">
        <title>The Complete Genome of 'Candidatus Phytoplasma fraxini' AshY1 from the Ash Yellows Group.</title>
        <authorList>
            <person name="Boehm J.W."/>
            <person name="Huettel B."/>
            <person name="Schneider B."/>
            <person name="Kube M."/>
        </authorList>
    </citation>
    <scope>NUCLEOTIDE SEQUENCE [LARGE SCALE GENOMIC DNA]</scope>
    <source>
        <strain evidence="9">AshY1</strain>
    </source>
</reference>
<comment type="similarity">
    <text evidence="2">Belongs to the class-III pyridine nucleotide-disulfide oxidoreductase family.</text>
</comment>
<dbReference type="Gene3D" id="3.30.390.30">
    <property type="match status" value="1"/>
</dbReference>
<dbReference type="SUPFAM" id="SSF55424">
    <property type="entry name" value="FAD/NAD-linked reductases, dimerisation (C-terminal) domain"/>
    <property type="match status" value="1"/>
</dbReference>
<dbReference type="Pfam" id="PF07992">
    <property type="entry name" value="Pyr_redox_2"/>
    <property type="match status" value="1"/>
</dbReference>
<evidence type="ECO:0000313" key="9">
    <source>
        <dbReference type="EMBL" id="WYY26503.1"/>
    </source>
</evidence>
<evidence type="ECO:0000256" key="5">
    <source>
        <dbReference type="ARBA" id="ARBA00023002"/>
    </source>
</evidence>
<dbReference type="RefSeq" id="WP_341266404.1">
    <property type="nucleotide sequence ID" value="NZ_CP146843.1"/>
</dbReference>
<dbReference type="EMBL" id="CP146843">
    <property type="protein sequence ID" value="WYY26503.1"/>
    <property type="molecule type" value="Genomic_DNA"/>
</dbReference>
<name>A0ABZ2U8K2_ASHYP</name>
<keyword evidence="4" id="KW-0274">FAD</keyword>
<dbReference type="PRINTS" id="PR00411">
    <property type="entry name" value="PNDRDTASEI"/>
</dbReference>
<dbReference type="InterPro" id="IPR016156">
    <property type="entry name" value="FAD/NAD-linked_Rdtase_dimer_sf"/>
</dbReference>
<dbReference type="Pfam" id="PF02852">
    <property type="entry name" value="Pyr_redox_dim"/>
    <property type="match status" value="1"/>
</dbReference>
<dbReference type="Gene3D" id="3.50.50.60">
    <property type="entry name" value="FAD/NAD(P)-binding domain"/>
    <property type="match status" value="2"/>
</dbReference>
<evidence type="ECO:0000256" key="2">
    <source>
        <dbReference type="ARBA" id="ARBA00009130"/>
    </source>
</evidence>
<gene>
    <name evidence="9" type="ORF">AshY1_03900</name>
</gene>
<dbReference type="InterPro" id="IPR050260">
    <property type="entry name" value="FAD-bd_OxRdtase"/>
</dbReference>
<organism evidence="9 10">
    <name type="scientific">Ash yellows phytoplasma</name>
    <dbReference type="NCBI Taxonomy" id="35780"/>
    <lineage>
        <taxon>Bacteria</taxon>
        <taxon>Bacillati</taxon>
        <taxon>Mycoplasmatota</taxon>
        <taxon>Mollicutes</taxon>
        <taxon>Acholeplasmatales</taxon>
        <taxon>Acholeplasmataceae</taxon>
        <taxon>Candidatus Phytoplasma</taxon>
        <taxon>16SrVII (Ash yellows group)</taxon>
    </lineage>
</organism>
<dbReference type="SUPFAM" id="SSF51905">
    <property type="entry name" value="FAD/NAD(P)-binding domain"/>
    <property type="match status" value="1"/>
</dbReference>
<evidence type="ECO:0000313" key="10">
    <source>
        <dbReference type="Proteomes" id="UP001484199"/>
    </source>
</evidence>
<evidence type="ECO:0000256" key="4">
    <source>
        <dbReference type="ARBA" id="ARBA00022827"/>
    </source>
</evidence>
<feature type="domain" description="FAD/NAD(P)-binding" evidence="8">
    <location>
        <begin position="1"/>
        <end position="306"/>
    </location>
</feature>
<proteinExistence type="inferred from homology"/>